<keyword evidence="2" id="KW-0378">Hydrolase</keyword>
<dbReference type="Pfam" id="PF04509">
    <property type="entry name" value="CheC"/>
    <property type="match status" value="2"/>
</dbReference>
<organism evidence="4 5">
    <name type="scientific">Lederbergia wuyishanensis</name>
    <dbReference type="NCBI Taxonomy" id="1347903"/>
    <lineage>
        <taxon>Bacteria</taxon>
        <taxon>Bacillati</taxon>
        <taxon>Bacillota</taxon>
        <taxon>Bacilli</taxon>
        <taxon>Bacillales</taxon>
        <taxon>Bacillaceae</taxon>
        <taxon>Lederbergia</taxon>
    </lineage>
</organism>
<gene>
    <name evidence="4" type="ORF">J2S14_000449</name>
</gene>
<dbReference type="Proteomes" id="UP001232343">
    <property type="component" value="Unassembled WGS sequence"/>
</dbReference>
<accession>A0ABU0CZR9</accession>
<sequence>MELKKVITPFHLDVLKEIGNIGAGNAATALSVLVGKNIDMKVPSVRIVSFDEMLEMAGGHNTVVTAVYLRVEGDASGSMFFILPIEQATKYVQILTGDTSFSFKNPPYSEMGLSAMQELGNILSGSYLSSLSDFTGLDLFPSVPSISIDMADAILSYGLIELSHTQDYAIVIDTALDEENPNSNCVKGHFFLLPDPNSFSVIFNTLGVELND</sequence>
<evidence type="ECO:0000256" key="2">
    <source>
        <dbReference type="ARBA" id="ARBA00022801"/>
    </source>
</evidence>
<dbReference type="PANTHER" id="PTHR43693:SF1">
    <property type="entry name" value="PROTEIN PHOSPHATASE CHEZ"/>
    <property type="match status" value="1"/>
</dbReference>
<dbReference type="SUPFAM" id="SSF103039">
    <property type="entry name" value="CheC-like"/>
    <property type="match status" value="1"/>
</dbReference>
<evidence type="ECO:0000313" key="4">
    <source>
        <dbReference type="EMBL" id="MDQ0341656.1"/>
    </source>
</evidence>
<reference evidence="4 5" key="1">
    <citation type="submission" date="2023-07" db="EMBL/GenBank/DDBJ databases">
        <title>Genomic Encyclopedia of Type Strains, Phase IV (KMG-IV): sequencing the most valuable type-strain genomes for metagenomic binning, comparative biology and taxonomic classification.</title>
        <authorList>
            <person name="Goeker M."/>
        </authorList>
    </citation>
    <scope>NUCLEOTIDE SEQUENCE [LARGE SCALE GENOMIC DNA]</scope>
    <source>
        <strain evidence="4 5">DSM 27848</strain>
    </source>
</reference>
<dbReference type="PANTHER" id="PTHR43693">
    <property type="entry name" value="PROTEIN PHOSPHATASE CHEZ"/>
    <property type="match status" value="1"/>
</dbReference>
<dbReference type="InterPro" id="IPR007597">
    <property type="entry name" value="CheC"/>
</dbReference>
<dbReference type="RefSeq" id="WP_244679889.1">
    <property type="nucleotide sequence ID" value="NZ_JALIRM010000001.1"/>
</dbReference>
<evidence type="ECO:0000259" key="3">
    <source>
        <dbReference type="Pfam" id="PF04509"/>
    </source>
</evidence>
<protein>
    <submittedName>
        <fullName evidence="4">Chemotaxis protein CheC</fullName>
    </submittedName>
</protein>
<comment type="caution">
    <text evidence="4">The sequence shown here is derived from an EMBL/GenBank/DDBJ whole genome shotgun (WGS) entry which is preliminary data.</text>
</comment>
<dbReference type="InterPro" id="IPR050992">
    <property type="entry name" value="CheZ_family_phosphatases"/>
</dbReference>
<feature type="domain" description="CheC-like protein" evidence="3">
    <location>
        <begin position="111"/>
        <end position="148"/>
    </location>
</feature>
<dbReference type="CDD" id="cd17909">
    <property type="entry name" value="CheC_ClassI"/>
    <property type="match status" value="1"/>
</dbReference>
<evidence type="ECO:0000313" key="5">
    <source>
        <dbReference type="Proteomes" id="UP001232343"/>
    </source>
</evidence>
<keyword evidence="1" id="KW-0145">Chemotaxis</keyword>
<evidence type="ECO:0000256" key="1">
    <source>
        <dbReference type="ARBA" id="ARBA00022500"/>
    </source>
</evidence>
<name>A0ABU0CZR9_9BACI</name>
<proteinExistence type="predicted"/>
<keyword evidence="5" id="KW-1185">Reference proteome</keyword>
<dbReference type="Gene3D" id="3.40.1550.10">
    <property type="entry name" value="CheC-like"/>
    <property type="match status" value="1"/>
</dbReference>
<dbReference type="EMBL" id="JAUSUO010000001">
    <property type="protein sequence ID" value="MDQ0341656.1"/>
    <property type="molecule type" value="Genomic_DNA"/>
</dbReference>
<dbReference type="InterPro" id="IPR028976">
    <property type="entry name" value="CheC-like_sf"/>
</dbReference>
<feature type="domain" description="CheC-like protein" evidence="3">
    <location>
        <begin position="10"/>
        <end position="45"/>
    </location>
</feature>